<dbReference type="EnsemblMetazoa" id="PPA36540.1">
    <property type="protein sequence ID" value="PPA36540.1"/>
    <property type="gene ID" value="WBGene00274909"/>
</dbReference>
<dbReference type="InterPro" id="IPR001534">
    <property type="entry name" value="Transthyretin-like"/>
</dbReference>
<dbReference type="InterPro" id="IPR038479">
    <property type="entry name" value="Transthyretin-like_sf"/>
</dbReference>
<accession>A0A8R1YT33</accession>
<dbReference type="Pfam" id="PF01060">
    <property type="entry name" value="TTR-52"/>
    <property type="match status" value="1"/>
</dbReference>
<dbReference type="GO" id="GO:0009986">
    <property type="term" value="C:cell surface"/>
    <property type="evidence" value="ECO:0007669"/>
    <property type="project" value="InterPro"/>
</dbReference>
<dbReference type="PANTHER" id="PTHR21479">
    <property type="match status" value="1"/>
</dbReference>
<evidence type="ECO:0000256" key="4">
    <source>
        <dbReference type="ARBA" id="ARBA00022729"/>
    </source>
</evidence>
<dbReference type="AlphaFoldDB" id="A0A8R1YT33"/>
<dbReference type="GO" id="GO:0005576">
    <property type="term" value="C:extracellular region"/>
    <property type="evidence" value="ECO:0007669"/>
    <property type="project" value="UniProtKB-SubCell"/>
</dbReference>
<comment type="similarity">
    <text evidence="2">Belongs to the nematode transthyretin-like family.</text>
</comment>
<dbReference type="Gene3D" id="2.60.40.3330">
    <property type="match status" value="1"/>
</dbReference>
<keyword evidence="4" id="KW-0732">Signal</keyword>
<keyword evidence="6" id="KW-1185">Reference proteome</keyword>
<evidence type="ECO:0000256" key="2">
    <source>
        <dbReference type="ARBA" id="ARBA00010112"/>
    </source>
</evidence>
<evidence type="ECO:0000313" key="5">
    <source>
        <dbReference type="EnsemblMetazoa" id="PPA36540.1"/>
    </source>
</evidence>
<sequence>MRNEAGTSHFDGGSSSQCDMMGHGYPITLSKLPCFQFSFELRYEHLAVCQMSLKDRQRARDYVEVDVRVNGKLTCKGSFDYRVKLWEEDKSNHDFLDEDKARGATDEGYYSVFGKAYDGWFESHVEPFMTIEHTCGTSHPVCFCYFFPQTSTQIATTKNINLQRHKYTRCAGCDQAEAITYEQTKNEKAAFADEP</sequence>
<reference evidence="5" key="2">
    <citation type="submission" date="2022-06" db="UniProtKB">
        <authorList>
            <consortium name="EnsemblMetazoa"/>
        </authorList>
    </citation>
    <scope>IDENTIFICATION</scope>
    <source>
        <strain evidence="5">PS312</strain>
    </source>
</reference>
<protein>
    <submittedName>
        <fullName evidence="5">Uncharacterized protein</fullName>
    </submittedName>
</protein>
<reference evidence="6" key="1">
    <citation type="journal article" date="2008" name="Nat. Genet.">
        <title>The Pristionchus pacificus genome provides a unique perspective on nematode lifestyle and parasitism.</title>
        <authorList>
            <person name="Dieterich C."/>
            <person name="Clifton S.W."/>
            <person name="Schuster L.N."/>
            <person name="Chinwalla A."/>
            <person name="Delehaunty K."/>
            <person name="Dinkelacker I."/>
            <person name="Fulton L."/>
            <person name="Fulton R."/>
            <person name="Godfrey J."/>
            <person name="Minx P."/>
            <person name="Mitreva M."/>
            <person name="Roeseler W."/>
            <person name="Tian H."/>
            <person name="Witte H."/>
            <person name="Yang S.P."/>
            <person name="Wilson R.K."/>
            <person name="Sommer R.J."/>
        </authorList>
    </citation>
    <scope>NUCLEOTIDE SEQUENCE [LARGE SCALE GENOMIC DNA]</scope>
    <source>
        <strain evidence="6">PS312</strain>
    </source>
</reference>
<keyword evidence="3" id="KW-0964">Secreted</keyword>
<evidence type="ECO:0000313" key="6">
    <source>
        <dbReference type="Proteomes" id="UP000005239"/>
    </source>
</evidence>
<dbReference type="PANTHER" id="PTHR21479:SF22">
    <property type="entry name" value="PROTEIN CBG07241"/>
    <property type="match status" value="1"/>
</dbReference>
<proteinExistence type="inferred from homology"/>
<dbReference type="Proteomes" id="UP000005239">
    <property type="component" value="Unassembled WGS sequence"/>
</dbReference>
<gene>
    <name evidence="5" type="primary">WBGene00274909</name>
</gene>
<organism evidence="5 6">
    <name type="scientific">Pristionchus pacificus</name>
    <name type="common">Parasitic nematode worm</name>
    <dbReference type="NCBI Taxonomy" id="54126"/>
    <lineage>
        <taxon>Eukaryota</taxon>
        <taxon>Metazoa</taxon>
        <taxon>Ecdysozoa</taxon>
        <taxon>Nematoda</taxon>
        <taxon>Chromadorea</taxon>
        <taxon>Rhabditida</taxon>
        <taxon>Rhabditina</taxon>
        <taxon>Diplogasteromorpha</taxon>
        <taxon>Diplogasteroidea</taxon>
        <taxon>Neodiplogasteridae</taxon>
        <taxon>Pristionchus</taxon>
    </lineage>
</organism>
<evidence type="ECO:0000256" key="1">
    <source>
        <dbReference type="ARBA" id="ARBA00004613"/>
    </source>
</evidence>
<evidence type="ECO:0000256" key="3">
    <source>
        <dbReference type="ARBA" id="ARBA00022525"/>
    </source>
</evidence>
<name>A0A8R1YT33_PRIPA</name>
<comment type="subcellular location">
    <subcellularLocation>
        <location evidence="1">Secreted</location>
    </subcellularLocation>
</comment>